<evidence type="ECO:0000256" key="1">
    <source>
        <dbReference type="ARBA" id="ARBA00004651"/>
    </source>
</evidence>
<organism evidence="7 8">
    <name type="scientific">Aromatoleum tolulyticum</name>
    <dbReference type="NCBI Taxonomy" id="34027"/>
    <lineage>
        <taxon>Bacteria</taxon>
        <taxon>Pseudomonadati</taxon>
        <taxon>Pseudomonadota</taxon>
        <taxon>Betaproteobacteria</taxon>
        <taxon>Rhodocyclales</taxon>
        <taxon>Rhodocyclaceae</taxon>
        <taxon>Aromatoleum</taxon>
    </lineage>
</organism>
<evidence type="ECO:0000256" key="3">
    <source>
        <dbReference type="ARBA" id="ARBA00022692"/>
    </source>
</evidence>
<evidence type="ECO:0000313" key="8">
    <source>
        <dbReference type="Proteomes" id="UP000186819"/>
    </source>
</evidence>
<keyword evidence="2" id="KW-1003">Cell membrane</keyword>
<evidence type="ECO:0000313" key="7">
    <source>
        <dbReference type="EMBL" id="SIQ84571.1"/>
    </source>
</evidence>
<dbReference type="EMBL" id="FTMD01000007">
    <property type="protein sequence ID" value="SIQ84571.1"/>
    <property type="molecule type" value="Genomic_DNA"/>
</dbReference>
<evidence type="ECO:0000256" key="5">
    <source>
        <dbReference type="ARBA" id="ARBA00023136"/>
    </source>
</evidence>
<dbReference type="Proteomes" id="UP000186819">
    <property type="component" value="Unassembled WGS sequence"/>
</dbReference>
<evidence type="ECO:0000256" key="4">
    <source>
        <dbReference type="ARBA" id="ARBA00022989"/>
    </source>
</evidence>
<gene>
    <name evidence="7" type="ORF">SAMN05421829_107114</name>
</gene>
<protein>
    <submittedName>
        <fullName evidence="7">Threonine/homoserine/homoserine lactone efflux protein</fullName>
    </submittedName>
</protein>
<keyword evidence="3 6" id="KW-0812">Transmembrane</keyword>
<dbReference type="PANTHER" id="PTHR30086:SF19">
    <property type="entry name" value="THREONINE EFFLUX PROTEIN"/>
    <property type="match status" value="1"/>
</dbReference>
<evidence type="ECO:0000256" key="2">
    <source>
        <dbReference type="ARBA" id="ARBA00022475"/>
    </source>
</evidence>
<feature type="transmembrane region" description="Helical" evidence="6">
    <location>
        <begin position="44"/>
        <end position="64"/>
    </location>
</feature>
<dbReference type="GO" id="GO:0015171">
    <property type="term" value="F:amino acid transmembrane transporter activity"/>
    <property type="evidence" value="ECO:0007669"/>
    <property type="project" value="TreeGrafter"/>
</dbReference>
<proteinExistence type="predicted"/>
<accession>A0A1N6W360</accession>
<dbReference type="OrthoDB" id="581870at2"/>
<reference evidence="8" key="1">
    <citation type="submission" date="2017-01" db="EMBL/GenBank/DDBJ databases">
        <authorList>
            <person name="Varghese N."/>
            <person name="Submissions S."/>
        </authorList>
    </citation>
    <scope>NUCLEOTIDE SEQUENCE [LARGE SCALE GENOMIC DNA]</scope>
    <source>
        <strain evidence="8">ATCC 51758</strain>
    </source>
</reference>
<comment type="subcellular location">
    <subcellularLocation>
        <location evidence="1">Cell membrane</location>
        <topology evidence="1">Multi-pass membrane protein</topology>
    </subcellularLocation>
</comment>
<feature type="transmembrane region" description="Helical" evidence="6">
    <location>
        <begin position="114"/>
        <end position="135"/>
    </location>
</feature>
<dbReference type="AlphaFoldDB" id="A0A1N6W360"/>
<dbReference type="GO" id="GO:0005886">
    <property type="term" value="C:plasma membrane"/>
    <property type="evidence" value="ECO:0007669"/>
    <property type="project" value="UniProtKB-SubCell"/>
</dbReference>
<name>A0A1N6W360_9RHOO</name>
<dbReference type="InterPro" id="IPR001123">
    <property type="entry name" value="LeuE-type"/>
</dbReference>
<keyword evidence="4 6" id="KW-1133">Transmembrane helix</keyword>
<evidence type="ECO:0000256" key="6">
    <source>
        <dbReference type="SAM" id="Phobius"/>
    </source>
</evidence>
<feature type="transmembrane region" description="Helical" evidence="6">
    <location>
        <begin position="141"/>
        <end position="166"/>
    </location>
</feature>
<dbReference type="PANTHER" id="PTHR30086">
    <property type="entry name" value="ARGININE EXPORTER PROTEIN ARGO"/>
    <property type="match status" value="1"/>
</dbReference>
<sequence>MSAALATIWILHLIATLTPGANTVLVMQVAAGGMRGAAARAAAGIATGSVVWAALAVSGVGALLDAFPHARAAMQAAGGVYLTWLGAKFCLSARARAAPDCGIGRHERAFRVGLLTNLTNPKAVVFFGSIFAAAFPADPPHWLAGAAVLIVLLNAMSWYGLVAYLFSRGPVRTWYATHCHRLSAAVGVILGGTGLKLIQQACSEIRP</sequence>
<dbReference type="STRING" id="34027.SAMN05421829_107114"/>
<dbReference type="Pfam" id="PF01810">
    <property type="entry name" value="LysE"/>
    <property type="match status" value="1"/>
</dbReference>
<keyword evidence="8" id="KW-1185">Reference proteome</keyword>
<keyword evidence="5 6" id="KW-0472">Membrane</keyword>
<dbReference type="RefSeq" id="WP_076602405.1">
    <property type="nucleotide sequence ID" value="NZ_FTMD01000007.1"/>
</dbReference>